<name>D4M157_9FIRM</name>
<gene>
    <name evidence="2" type="ORF">RTO_01780</name>
</gene>
<sequence length="33" mass="3939">MNKIKDILQEILLYTLPFITAFTMILHWLVVGY</sequence>
<dbReference type="HOGENOM" id="CLU_3383622_0_0_9"/>
<protein>
    <submittedName>
        <fullName evidence="2">Uncharacterized protein</fullName>
    </submittedName>
</protein>
<evidence type="ECO:0000313" key="2">
    <source>
        <dbReference type="EMBL" id="CBL24969.1"/>
    </source>
</evidence>
<reference evidence="2 3" key="2">
    <citation type="submission" date="2010-03" db="EMBL/GenBank/DDBJ databases">
        <authorList>
            <person name="Pajon A."/>
        </authorList>
    </citation>
    <scope>NUCLEOTIDE SEQUENCE [LARGE SCALE GENOMIC DNA]</scope>
    <source>
        <strain evidence="2 3">L2-14</strain>
    </source>
</reference>
<keyword evidence="1" id="KW-0812">Transmembrane</keyword>
<accession>D4M157</accession>
<keyword evidence="1" id="KW-1133">Transmembrane helix</keyword>
<feature type="transmembrane region" description="Helical" evidence="1">
    <location>
        <begin position="12"/>
        <end position="30"/>
    </location>
</feature>
<dbReference type="EMBL" id="FP929055">
    <property type="protein sequence ID" value="CBL24969.1"/>
    <property type="molecule type" value="Genomic_DNA"/>
</dbReference>
<dbReference type="KEGG" id="rto:RTO_01780"/>
<proteinExistence type="predicted"/>
<dbReference type="AlphaFoldDB" id="D4M157"/>
<evidence type="ECO:0000313" key="3">
    <source>
        <dbReference type="Proteomes" id="UP000008956"/>
    </source>
</evidence>
<evidence type="ECO:0000256" key="1">
    <source>
        <dbReference type="SAM" id="Phobius"/>
    </source>
</evidence>
<organism evidence="2 3">
    <name type="scientific">[Ruminococcus] torques L2-14</name>
    <dbReference type="NCBI Taxonomy" id="657313"/>
    <lineage>
        <taxon>Bacteria</taxon>
        <taxon>Bacillati</taxon>
        <taxon>Bacillota</taxon>
        <taxon>Clostridia</taxon>
        <taxon>Lachnospirales</taxon>
        <taxon>Lachnospiraceae</taxon>
        <taxon>Mediterraneibacter</taxon>
    </lineage>
</organism>
<keyword evidence="1" id="KW-0472">Membrane</keyword>
<dbReference type="Proteomes" id="UP000008956">
    <property type="component" value="Chromosome"/>
</dbReference>
<reference evidence="2 3" key="1">
    <citation type="submission" date="2010-03" db="EMBL/GenBank/DDBJ databases">
        <title>The genome sequence of Ruminococcus torques L2-14.</title>
        <authorList>
            <consortium name="metaHIT consortium -- http://www.metahit.eu/"/>
            <person name="Pajon A."/>
            <person name="Turner K."/>
            <person name="Parkhill J."/>
            <person name="Duncan S."/>
            <person name="Flint H."/>
        </authorList>
    </citation>
    <scope>NUCLEOTIDE SEQUENCE [LARGE SCALE GENOMIC DNA]</scope>
    <source>
        <strain evidence="2 3">L2-14</strain>
    </source>
</reference>